<dbReference type="Pfam" id="PF02458">
    <property type="entry name" value="Transferase"/>
    <property type="match status" value="1"/>
</dbReference>
<dbReference type="PANTHER" id="PTHR31642:SF160">
    <property type="entry name" value="HXXXD-TYPE ACYL-TRANSFERASE FAMILY PROTEIN"/>
    <property type="match status" value="1"/>
</dbReference>
<dbReference type="InterPro" id="IPR050317">
    <property type="entry name" value="Plant_Fungal_Acyltransferase"/>
</dbReference>
<dbReference type="Proteomes" id="UP000655225">
    <property type="component" value="Unassembled WGS sequence"/>
</dbReference>
<evidence type="ECO:0000313" key="3">
    <source>
        <dbReference type="Proteomes" id="UP000655225"/>
    </source>
</evidence>
<proteinExistence type="inferred from homology"/>
<dbReference type="GO" id="GO:0016747">
    <property type="term" value="F:acyltransferase activity, transferring groups other than amino-acyl groups"/>
    <property type="evidence" value="ECO:0007669"/>
    <property type="project" value="TreeGrafter"/>
</dbReference>
<dbReference type="PANTHER" id="PTHR31642">
    <property type="entry name" value="TRICHOTHECENE 3-O-ACETYLTRANSFERASE"/>
    <property type="match status" value="1"/>
</dbReference>
<reference evidence="2 3" key="1">
    <citation type="submission" date="2020-04" db="EMBL/GenBank/DDBJ databases">
        <title>Plant Genome Project.</title>
        <authorList>
            <person name="Zhang R.-G."/>
        </authorList>
    </citation>
    <scope>NUCLEOTIDE SEQUENCE [LARGE SCALE GENOMIC DNA]</scope>
    <source>
        <strain evidence="2">YNK0</strain>
        <tissue evidence="2">Leaf</tissue>
    </source>
</reference>
<dbReference type="InterPro" id="IPR023213">
    <property type="entry name" value="CAT-like_dom_sf"/>
</dbReference>
<accession>A0A835DRG3</accession>
<gene>
    <name evidence="2" type="ORF">HHK36_000835</name>
</gene>
<dbReference type="AlphaFoldDB" id="A0A835DRG3"/>
<dbReference type="OrthoDB" id="647894at2759"/>
<keyword evidence="3" id="KW-1185">Reference proteome</keyword>
<dbReference type="Gene3D" id="3.30.559.10">
    <property type="entry name" value="Chloramphenicol acetyltransferase-like domain"/>
    <property type="match status" value="2"/>
</dbReference>
<evidence type="ECO:0000256" key="1">
    <source>
        <dbReference type="ARBA" id="ARBA00009861"/>
    </source>
</evidence>
<organism evidence="2 3">
    <name type="scientific">Tetracentron sinense</name>
    <name type="common">Spur-leaf</name>
    <dbReference type="NCBI Taxonomy" id="13715"/>
    <lineage>
        <taxon>Eukaryota</taxon>
        <taxon>Viridiplantae</taxon>
        <taxon>Streptophyta</taxon>
        <taxon>Embryophyta</taxon>
        <taxon>Tracheophyta</taxon>
        <taxon>Spermatophyta</taxon>
        <taxon>Magnoliopsida</taxon>
        <taxon>Trochodendrales</taxon>
        <taxon>Trochodendraceae</taxon>
        <taxon>Tetracentron</taxon>
    </lineage>
</organism>
<comment type="similarity">
    <text evidence="1">Belongs to the plant acyltransferase family.</text>
</comment>
<dbReference type="EMBL" id="JABCRI010000001">
    <property type="protein sequence ID" value="KAF8412863.1"/>
    <property type="molecule type" value="Genomic_DNA"/>
</dbReference>
<sequence length="115" mass="12855">MVVALIKSSLVEVLGHYFPFAGQIVPNARTGEPEILCNNEGVECTNYTCGCFLLSWSFDHAVVDATAFHMFLISWSEVANNKPISKHPDYQRSIFMPVQLSLMGRRSIVFFAKAP</sequence>
<name>A0A835DRG3_TETSI</name>
<comment type="caution">
    <text evidence="2">The sequence shown here is derived from an EMBL/GenBank/DDBJ whole genome shotgun (WGS) entry which is preliminary data.</text>
</comment>
<protein>
    <submittedName>
        <fullName evidence="2">Uncharacterized protein</fullName>
    </submittedName>
</protein>
<evidence type="ECO:0000313" key="2">
    <source>
        <dbReference type="EMBL" id="KAF8412863.1"/>
    </source>
</evidence>